<name>A0A9J6H7W7_HAELO</name>
<dbReference type="EMBL" id="JABSTR010001246">
    <property type="protein sequence ID" value="KAH9383755.1"/>
    <property type="molecule type" value="Genomic_DNA"/>
</dbReference>
<proteinExistence type="predicted"/>
<evidence type="ECO:0000313" key="2">
    <source>
        <dbReference type="Proteomes" id="UP000821853"/>
    </source>
</evidence>
<reference evidence="1 2" key="1">
    <citation type="journal article" date="2020" name="Cell">
        <title>Large-Scale Comparative Analyses of Tick Genomes Elucidate Their Genetic Diversity and Vector Capacities.</title>
        <authorList>
            <consortium name="Tick Genome and Microbiome Consortium (TIGMIC)"/>
            <person name="Jia N."/>
            <person name="Wang J."/>
            <person name="Shi W."/>
            <person name="Du L."/>
            <person name="Sun Y."/>
            <person name="Zhan W."/>
            <person name="Jiang J.F."/>
            <person name="Wang Q."/>
            <person name="Zhang B."/>
            <person name="Ji P."/>
            <person name="Bell-Sakyi L."/>
            <person name="Cui X.M."/>
            <person name="Yuan T.T."/>
            <person name="Jiang B.G."/>
            <person name="Yang W.F."/>
            <person name="Lam T.T."/>
            <person name="Chang Q.C."/>
            <person name="Ding S.J."/>
            <person name="Wang X.J."/>
            <person name="Zhu J.G."/>
            <person name="Ruan X.D."/>
            <person name="Zhao L."/>
            <person name="Wei J.T."/>
            <person name="Ye R.Z."/>
            <person name="Que T.C."/>
            <person name="Du C.H."/>
            <person name="Zhou Y.H."/>
            <person name="Cheng J.X."/>
            <person name="Dai P.F."/>
            <person name="Guo W.B."/>
            <person name="Han X.H."/>
            <person name="Huang E.J."/>
            <person name="Li L.F."/>
            <person name="Wei W."/>
            <person name="Gao Y.C."/>
            <person name="Liu J.Z."/>
            <person name="Shao H.Z."/>
            <person name="Wang X."/>
            <person name="Wang C.C."/>
            <person name="Yang T.C."/>
            <person name="Huo Q.B."/>
            <person name="Li W."/>
            <person name="Chen H.Y."/>
            <person name="Chen S.E."/>
            <person name="Zhou L.G."/>
            <person name="Ni X.B."/>
            <person name="Tian J.H."/>
            <person name="Sheng Y."/>
            <person name="Liu T."/>
            <person name="Pan Y.S."/>
            <person name="Xia L.Y."/>
            <person name="Li J."/>
            <person name="Zhao F."/>
            <person name="Cao W.C."/>
        </authorList>
    </citation>
    <scope>NUCLEOTIDE SEQUENCE [LARGE SCALE GENOMIC DNA]</scope>
    <source>
        <strain evidence="1">HaeL-2018</strain>
    </source>
</reference>
<keyword evidence="2" id="KW-1185">Reference proteome</keyword>
<dbReference type="VEuPathDB" id="VectorBase:HLOH_063109"/>
<protein>
    <submittedName>
        <fullName evidence="1">Uncharacterized protein</fullName>
    </submittedName>
</protein>
<evidence type="ECO:0000313" key="1">
    <source>
        <dbReference type="EMBL" id="KAH9383755.1"/>
    </source>
</evidence>
<gene>
    <name evidence="1" type="ORF">HPB48_025521</name>
</gene>
<accession>A0A9J6H7W7</accession>
<organism evidence="1 2">
    <name type="scientific">Haemaphysalis longicornis</name>
    <name type="common">Bush tick</name>
    <dbReference type="NCBI Taxonomy" id="44386"/>
    <lineage>
        <taxon>Eukaryota</taxon>
        <taxon>Metazoa</taxon>
        <taxon>Ecdysozoa</taxon>
        <taxon>Arthropoda</taxon>
        <taxon>Chelicerata</taxon>
        <taxon>Arachnida</taxon>
        <taxon>Acari</taxon>
        <taxon>Parasitiformes</taxon>
        <taxon>Ixodida</taxon>
        <taxon>Ixodoidea</taxon>
        <taxon>Ixodidae</taxon>
        <taxon>Haemaphysalinae</taxon>
        <taxon>Haemaphysalis</taxon>
    </lineage>
</organism>
<dbReference type="Proteomes" id="UP000821853">
    <property type="component" value="Unassembled WGS sequence"/>
</dbReference>
<sequence length="178" mass="20471">MQLVKRYIRIKEEISVFKTHLDFNRTRKERKVVPESLRLKRPVSTPEGLNIITKAEHRLVNARLHECNAALRKKELDLFFAKRQLEHRIPVLMASIDEFADSVAASSADKHRITQDKKLSCLSIRPSPQITQDQGFVTNLSSRTLTQEQTSVLGQRTQLPCRWRGRGSRSTSTAARPR</sequence>
<comment type="caution">
    <text evidence="1">The sequence shown here is derived from an EMBL/GenBank/DDBJ whole genome shotgun (WGS) entry which is preliminary data.</text>
</comment>
<dbReference type="AlphaFoldDB" id="A0A9J6H7W7"/>